<evidence type="ECO:0000313" key="2">
    <source>
        <dbReference type="Proteomes" id="UP000602510"/>
    </source>
</evidence>
<name>A0A833TGV1_PHYIN</name>
<reference evidence="1" key="1">
    <citation type="submission" date="2020-04" db="EMBL/GenBank/DDBJ databases">
        <title>Hybrid Assembly of Korean Phytophthora infestans isolates.</title>
        <authorList>
            <person name="Prokchorchik M."/>
            <person name="Lee Y."/>
            <person name="Seo J."/>
            <person name="Cho J.-H."/>
            <person name="Park Y.-E."/>
            <person name="Jang D.-C."/>
            <person name="Im J.-S."/>
            <person name="Choi J.-G."/>
            <person name="Park H.-J."/>
            <person name="Lee G.-B."/>
            <person name="Lee Y.-G."/>
            <person name="Hong S.-Y."/>
            <person name="Cho K."/>
            <person name="Sohn K.H."/>
        </authorList>
    </citation>
    <scope>NUCLEOTIDE SEQUENCE</scope>
    <source>
        <strain evidence="1">KR_1_A1</strain>
    </source>
</reference>
<gene>
    <name evidence="1" type="ORF">GN244_ATG04700</name>
</gene>
<sequence length="124" mass="13000">MLPRSSTELGADCTNGKGELGTVCGHEGRNVDAAVPVGCAATAATAAVPGGAVDLAARIPNAGASRLEDVHVESMDLGEKTRGDIGDVHFPRSFEHGTWKWEMSLYHVQRATEVSVEAQLLCVL</sequence>
<comment type="caution">
    <text evidence="1">The sequence shown here is derived from an EMBL/GenBank/DDBJ whole genome shotgun (WGS) entry which is preliminary data.</text>
</comment>
<dbReference type="EMBL" id="WSZM01000093">
    <property type="protein sequence ID" value="KAF4042959.1"/>
    <property type="molecule type" value="Genomic_DNA"/>
</dbReference>
<evidence type="ECO:0000313" key="1">
    <source>
        <dbReference type="EMBL" id="KAF4042959.1"/>
    </source>
</evidence>
<proteinExistence type="predicted"/>
<accession>A0A833TGV1</accession>
<dbReference type="Proteomes" id="UP000602510">
    <property type="component" value="Unassembled WGS sequence"/>
</dbReference>
<protein>
    <submittedName>
        <fullName evidence="1">Uncharacterized protein</fullName>
    </submittedName>
</protein>
<dbReference type="AlphaFoldDB" id="A0A833TGV1"/>
<organism evidence="1 2">
    <name type="scientific">Phytophthora infestans</name>
    <name type="common">Potato late blight agent</name>
    <name type="synonym">Botrytis infestans</name>
    <dbReference type="NCBI Taxonomy" id="4787"/>
    <lineage>
        <taxon>Eukaryota</taxon>
        <taxon>Sar</taxon>
        <taxon>Stramenopiles</taxon>
        <taxon>Oomycota</taxon>
        <taxon>Peronosporomycetes</taxon>
        <taxon>Peronosporales</taxon>
        <taxon>Peronosporaceae</taxon>
        <taxon>Phytophthora</taxon>
    </lineage>
</organism>
<keyword evidence="2" id="KW-1185">Reference proteome</keyword>